<evidence type="ECO:0000256" key="1">
    <source>
        <dbReference type="SAM" id="MobiDB-lite"/>
    </source>
</evidence>
<dbReference type="Gene3D" id="3.40.50.1820">
    <property type="entry name" value="alpha/beta hydrolase"/>
    <property type="match status" value="1"/>
</dbReference>
<sequence>MNKLGPSAFSFFDKQFARTDLLVQTKRGLNLECSHWQPVEQTEEPIPVVIYMHGNSSARLEVLPHLSYLLSLGVGVFAFDFAGSGKSDGDYVSLGYFEREDLSSVVEHLRSTNTVSTIALWGRSMGAATALMYGDRDPTIACMVLDSPFADLTQLFREMVEKIRDKGCTVPNLMLALAIRMIRGSVKKQAGFNPRDVSPISHADKTFIPALFVAGQHDTFIRPHHAEQIHEKYVGDKNLILVEGDHNSPRPKYCLDSASFFLKTCMQIDDETSLEIPVDTDLMYPPWFFQAYQMPAYLTDPSIMPLEDQQWEEHYPDADQFPLNSPGAASDQELAPDLLPATEIGDSFSVDGYADQNMSPIMRSDLAEDSYSDQNITPVIRPDPAEDGNLIGYSHEEMGMTNERQREIESSLLKMVGGKKASGNSGVLEASTKTGD</sequence>
<dbReference type="PANTHER" id="PTHR43358:SF4">
    <property type="entry name" value="ALPHA_BETA HYDROLASE FOLD-1 DOMAIN-CONTAINING PROTEIN"/>
    <property type="match status" value="1"/>
</dbReference>
<gene>
    <name evidence="3" type="ORF">APAL1065_LOCUS8353</name>
</gene>
<dbReference type="InterPro" id="IPR029058">
    <property type="entry name" value="AB_hydrolase_fold"/>
</dbReference>
<dbReference type="SUPFAM" id="SSF53474">
    <property type="entry name" value="alpha/beta-Hydrolases"/>
    <property type="match status" value="1"/>
</dbReference>
<accession>A0A7S3DMJ2</accession>
<evidence type="ECO:0000259" key="2">
    <source>
        <dbReference type="Pfam" id="PF12146"/>
    </source>
</evidence>
<dbReference type="EMBL" id="HBHT01012449">
    <property type="protein sequence ID" value="CAD9957628.1"/>
    <property type="molecule type" value="Transcribed_RNA"/>
</dbReference>
<dbReference type="AlphaFoldDB" id="A0A7S3DMJ2"/>
<protein>
    <recommendedName>
        <fullName evidence="2">Serine aminopeptidase S33 domain-containing protein</fullName>
    </recommendedName>
</protein>
<dbReference type="PANTHER" id="PTHR43358">
    <property type="entry name" value="ALPHA/BETA-HYDROLASE"/>
    <property type="match status" value="1"/>
</dbReference>
<organism evidence="3">
    <name type="scientific">Entomoneis paludosa</name>
    <dbReference type="NCBI Taxonomy" id="265537"/>
    <lineage>
        <taxon>Eukaryota</taxon>
        <taxon>Sar</taxon>
        <taxon>Stramenopiles</taxon>
        <taxon>Ochrophyta</taxon>
        <taxon>Bacillariophyta</taxon>
        <taxon>Bacillariophyceae</taxon>
        <taxon>Bacillariophycidae</taxon>
        <taxon>Entomoneidaceae</taxon>
        <taxon>Entomoneis</taxon>
    </lineage>
</organism>
<dbReference type="InterPro" id="IPR022742">
    <property type="entry name" value="Hydrolase_4"/>
</dbReference>
<proteinExistence type="predicted"/>
<dbReference type="InterPro" id="IPR052920">
    <property type="entry name" value="DNA-binding_regulatory"/>
</dbReference>
<name>A0A7S3DMJ2_9STRA</name>
<reference evidence="3" key="1">
    <citation type="submission" date="2021-01" db="EMBL/GenBank/DDBJ databases">
        <authorList>
            <person name="Corre E."/>
            <person name="Pelletier E."/>
            <person name="Niang G."/>
            <person name="Scheremetjew M."/>
            <person name="Finn R."/>
            <person name="Kale V."/>
            <person name="Holt S."/>
            <person name="Cochrane G."/>
            <person name="Meng A."/>
            <person name="Brown T."/>
            <person name="Cohen L."/>
        </authorList>
    </citation>
    <scope>NUCLEOTIDE SEQUENCE</scope>
    <source>
        <strain evidence="3">CCMP125</strain>
    </source>
</reference>
<feature type="region of interest" description="Disordered" evidence="1">
    <location>
        <begin position="416"/>
        <end position="436"/>
    </location>
</feature>
<dbReference type="Pfam" id="PF12146">
    <property type="entry name" value="Hydrolase_4"/>
    <property type="match status" value="1"/>
</dbReference>
<feature type="domain" description="Serine aminopeptidase S33" evidence="2">
    <location>
        <begin position="44"/>
        <end position="156"/>
    </location>
</feature>
<evidence type="ECO:0000313" key="3">
    <source>
        <dbReference type="EMBL" id="CAD9957628.1"/>
    </source>
</evidence>